<feature type="non-terminal residue" evidence="3">
    <location>
        <position position="182"/>
    </location>
</feature>
<feature type="chain" id="PRO_5028832524" evidence="2">
    <location>
        <begin position="27"/>
        <end position="182"/>
    </location>
</feature>
<dbReference type="AlphaFoldDB" id="A0A7C9IQ77"/>
<name>A0A7C9IQ77_9BACT</name>
<keyword evidence="4" id="KW-1185">Reference proteome</keyword>
<dbReference type="EMBL" id="WVUD01000056">
    <property type="protein sequence ID" value="MYL85099.1"/>
    <property type="molecule type" value="Genomic_DNA"/>
</dbReference>
<protein>
    <submittedName>
        <fullName evidence="3">DUF459 domain-containing protein</fullName>
    </submittedName>
</protein>
<evidence type="ECO:0000256" key="1">
    <source>
        <dbReference type="SAM" id="MobiDB-lite"/>
    </source>
</evidence>
<evidence type="ECO:0000313" key="4">
    <source>
        <dbReference type="Proteomes" id="UP000482487"/>
    </source>
</evidence>
<proteinExistence type="predicted"/>
<evidence type="ECO:0000256" key="2">
    <source>
        <dbReference type="SAM" id="SignalP"/>
    </source>
</evidence>
<gene>
    <name evidence="3" type="ORF">GTA51_18485</name>
</gene>
<accession>A0A7C9IQ77</accession>
<keyword evidence="2" id="KW-0732">Signal</keyword>
<organism evidence="3 4">
    <name type="scientific">Solidesulfovibrio aerotolerans</name>
    <dbReference type="NCBI Taxonomy" id="295255"/>
    <lineage>
        <taxon>Bacteria</taxon>
        <taxon>Pseudomonadati</taxon>
        <taxon>Thermodesulfobacteriota</taxon>
        <taxon>Desulfovibrionia</taxon>
        <taxon>Desulfovibrionales</taxon>
        <taxon>Desulfovibrionaceae</taxon>
        <taxon>Solidesulfovibrio</taxon>
    </lineage>
</organism>
<feature type="signal peptide" evidence="2">
    <location>
        <begin position="1"/>
        <end position="26"/>
    </location>
</feature>
<sequence length="182" mass="18460">MPRKNSLPRARRPMLALALAWTILVAAPRLTHPEPAPPPSGDSLSTLAASLAPPRAGSPAILENNALRAAVSTYAVRLSVDIKARHPLDGPVAVRTEVRLGSRSSLLRIITLPTPETSPPALAAADPVPPALSGQPTPSPLPAATGPAVVKIPSSQALPRPAQVALAAPAAQVGPAAPAPRA</sequence>
<dbReference type="Proteomes" id="UP000482487">
    <property type="component" value="Unassembled WGS sequence"/>
</dbReference>
<reference evidence="3 4" key="1">
    <citation type="submission" date="2020-01" db="EMBL/GenBank/DDBJ databases">
        <title>Genome sequence of Desulfovibrio aerotolerans DSM 16695(T).</title>
        <authorList>
            <person name="Karnachuk O."/>
            <person name="Avakyan M."/>
            <person name="Mardanov A."/>
            <person name="Kadnikov V."/>
            <person name="Ravin N."/>
        </authorList>
    </citation>
    <scope>NUCLEOTIDE SEQUENCE [LARGE SCALE GENOMIC DNA]</scope>
    <source>
        <strain evidence="3 4">DSM 16695</strain>
    </source>
</reference>
<feature type="region of interest" description="Disordered" evidence="1">
    <location>
        <begin position="117"/>
        <end position="147"/>
    </location>
</feature>
<evidence type="ECO:0000313" key="3">
    <source>
        <dbReference type="EMBL" id="MYL85099.1"/>
    </source>
</evidence>
<comment type="caution">
    <text evidence="3">The sequence shown here is derived from an EMBL/GenBank/DDBJ whole genome shotgun (WGS) entry which is preliminary data.</text>
</comment>